<dbReference type="EMBL" id="CP035491">
    <property type="protein sequence ID" value="QAY72967.1"/>
    <property type="molecule type" value="Genomic_DNA"/>
</dbReference>
<accession>A0A4P6FGJ7</accession>
<dbReference type="InterPro" id="IPR036390">
    <property type="entry name" value="WH_DNA-bd_sf"/>
</dbReference>
<feature type="domain" description="HTH marR-type" evidence="1">
    <location>
        <begin position="11"/>
        <end position="151"/>
    </location>
</feature>
<dbReference type="SMART" id="SM00347">
    <property type="entry name" value="HTH_MARR"/>
    <property type="match status" value="1"/>
</dbReference>
<evidence type="ECO:0000313" key="2">
    <source>
        <dbReference type="EMBL" id="QAY72967.1"/>
    </source>
</evidence>
<organism evidence="2 3">
    <name type="scientific">Agromyces protaetiae</name>
    <dbReference type="NCBI Taxonomy" id="2509455"/>
    <lineage>
        <taxon>Bacteria</taxon>
        <taxon>Bacillati</taxon>
        <taxon>Actinomycetota</taxon>
        <taxon>Actinomycetes</taxon>
        <taxon>Micrococcales</taxon>
        <taxon>Microbacteriaceae</taxon>
        <taxon>Agromyces</taxon>
    </lineage>
</organism>
<dbReference type="KEGG" id="agf:ET445_06030"/>
<dbReference type="Proteomes" id="UP000291259">
    <property type="component" value="Chromosome"/>
</dbReference>
<protein>
    <submittedName>
        <fullName evidence="2">MarR family transcriptional regulator</fullName>
    </submittedName>
</protein>
<dbReference type="AlphaFoldDB" id="A0A4P6FGJ7"/>
<name>A0A4P6FGJ7_9MICO</name>
<reference evidence="2 3" key="1">
    <citation type="submission" date="2019-01" db="EMBL/GenBank/DDBJ databases">
        <title>Genome sequencing of strain FW100M-8.</title>
        <authorList>
            <person name="Heo J."/>
            <person name="Kim S.-J."/>
            <person name="Kim J.-S."/>
            <person name="Hong S.-B."/>
            <person name="Kwon S.-W."/>
        </authorList>
    </citation>
    <scope>NUCLEOTIDE SEQUENCE [LARGE SCALE GENOMIC DNA]</scope>
    <source>
        <strain evidence="2 3">FW100M-8</strain>
    </source>
</reference>
<dbReference type="PROSITE" id="PS50995">
    <property type="entry name" value="HTH_MARR_2"/>
    <property type="match status" value="1"/>
</dbReference>
<keyword evidence="3" id="KW-1185">Reference proteome</keyword>
<dbReference type="InterPro" id="IPR036388">
    <property type="entry name" value="WH-like_DNA-bd_sf"/>
</dbReference>
<evidence type="ECO:0000259" key="1">
    <source>
        <dbReference type="PROSITE" id="PS50995"/>
    </source>
</evidence>
<dbReference type="Pfam" id="PF12802">
    <property type="entry name" value="MarR_2"/>
    <property type="match status" value="1"/>
</dbReference>
<dbReference type="OrthoDB" id="4485201at2"/>
<gene>
    <name evidence="2" type="ORF">ET445_06030</name>
</gene>
<dbReference type="InterPro" id="IPR000835">
    <property type="entry name" value="HTH_MarR-typ"/>
</dbReference>
<dbReference type="Gene3D" id="1.10.10.10">
    <property type="entry name" value="Winged helix-like DNA-binding domain superfamily/Winged helix DNA-binding domain"/>
    <property type="match status" value="1"/>
</dbReference>
<sequence length="163" mass="17535">MMGLSRRGADASGILRDLIVISRRGIADARTARVKLSMTDQSILAYIADHDGARAVDIASTFRLNRSTVSRQLANLVNLGIVCEKADEGDALRPAQGAGAGRGRPLQLTEAGRAAYNDGIDILQHVVDDVLHDWTDEEVARFAHDLARFTSTPTGARPRNTSA</sequence>
<evidence type="ECO:0000313" key="3">
    <source>
        <dbReference type="Proteomes" id="UP000291259"/>
    </source>
</evidence>
<dbReference type="GO" id="GO:0003700">
    <property type="term" value="F:DNA-binding transcription factor activity"/>
    <property type="evidence" value="ECO:0007669"/>
    <property type="project" value="InterPro"/>
</dbReference>
<dbReference type="RefSeq" id="WP_129189755.1">
    <property type="nucleotide sequence ID" value="NZ_CP035491.1"/>
</dbReference>
<proteinExistence type="predicted"/>
<dbReference type="SUPFAM" id="SSF46785">
    <property type="entry name" value="Winged helix' DNA-binding domain"/>
    <property type="match status" value="1"/>
</dbReference>